<dbReference type="Proteomes" id="UP001057402">
    <property type="component" value="Chromosome 8"/>
</dbReference>
<evidence type="ECO:0000313" key="1">
    <source>
        <dbReference type="EMBL" id="KAI4330135.1"/>
    </source>
</evidence>
<keyword evidence="2" id="KW-1185">Reference proteome</keyword>
<sequence>MAANRRDRTRGEQTGQNARLEKIFMDLDGYYQYVIDEHQKLSRTNEQEVEDFVDVLLDLQKDPKNRIKITNDHIKAILMDTFIGAIDTSSITLLWAMSELMRNSRVLKKLQDEIRSTVGEKPRVESDDIAKLPYLRTVLKETLRLHPPATLLVPRETLRPCKIGGYNVPARTRVFVNVWGIGRDPRSWERPEEFYPDRFEDGERDFKGQSYELLPFGGGRRICPGITMGVTTVEFTLANLLCGFDWKLPEGTRMEDLSMEEEGGLTTQRKMPLLLVPTTHDN</sequence>
<protein>
    <submittedName>
        <fullName evidence="1">Uncharacterized protein</fullName>
    </submittedName>
</protein>
<proteinExistence type="predicted"/>
<organism evidence="1 2">
    <name type="scientific">Melastoma candidum</name>
    <dbReference type="NCBI Taxonomy" id="119954"/>
    <lineage>
        <taxon>Eukaryota</taxon>
        <taxon>Viridiplantae</taxon>
        <taxon>Streptophyta</taxon>
        <taxon>Embryophyta</taxon>
        <taxon>Tracheophyta</taxon>
        <taxon>Spermatophyta</taxon>
        <taxon>Magnoliopsida</taxon>
        <taxon>eudicotyledons</taxon>
        <taxon>Gunneridae</taxon>
        <taxon>Pentapetalae</taxon>
        <taxon>rosids</taxon>
        <taxon>malvids</taxon>
        <taxon>Myrtales</taxon>
        <taxon>Melastomataceae</taxon>
        <taxon>Melastomatoideae</taxon>
        <taxon>Melastomateae</taxon>
        <taxon>Melastoma</taxon>
    </lineage>
</organism>
<comment type="caution">
    <text evidence="1">The sequence shown here is derived from an EMBL/GenBank/DDBJ whole genome shotgun (WGS) entry which is preliminary data.</text>
</comment>
<dbReference type="EMBL" id="CM042887">
    <property type="protein sequence ID" value="KAI4330135.1"/>
    <property type="molecule type" value="Genomic_DNA"/>
</dbReference>
<reference evidence="2" key="1">
    <citation type="journal article" date="2023" name="Front. Plant Sci.">
        <title>Chromosomal-level genome assembly of Melastoma candidum provides insights into trichome evolution.</title>
        <authorList>
            <person name="Zhong Y."/>
            <person name="Wu W."/>
            <person name="Sun C."/>
            <person name="Zou P."/>
            <person name="Liu Y."/>
            <person name="Dai S."/>
            <person name="Zhou R."/>
        </authorList>
    </citation>
    <scope>NUCLEOTIDE SEQUENCE [LARGE SCALE GENOMIC DNA]</scope>
</reference>
<gene>
    <name evidence="1" type="ORF">MLD38_028440</name>
</gene>
<accession>A0ACB9N1W3</accession>
<evidence type="ECO:0000313" key="2">
    <source>
        <dbReference type="Proteomes" id="UP001057402"/>
    </source>
</evidence>
<name>A0ACB9N1W3_9MYRT</name>